<gene>
    <name evidence="7" type="primary">EPT1</name>
    <name evidence="7" type="ORF">Anas_03692</name>
</gene>
<evidence type="ECO:0000256" key="4">
    <source>
        <dbReference type="ARBA" id="ARBA00023136"/>
    </source>
</evidence>
<dbReference type="PROSITE" id="PS00379">
    <property type="entry name" value="CDP_ALCOHOL_P_TRANSF"/>
    <property type="match status" value="1"/>
</dbReference>
<dbReference type="OrthoDB" id="196717at2759"/>
<dbReference type="GO" id="GO:0005789">
    <property type="term" value="C:endoplasmic reticulum membrane"/>
    <property type="evidence" value="ECO:0007669"/>
    <property type="project" value="TreeGrafter"/>
</dbReference>
<feature type="transmembrane region" description="Helical" evidence="6">
    <location>
        <begin position="159"/>
        <end position="175"/>
    </location>
</feature>
<dbReference type="GO" id="GO:0004307">
    <property type="term" value="F:ethanolaminephosphotransferase activity"/>
    <property type="evidence" value="ECO:0007669"/>
    <property type="project" value="TreeGrafter"/>
</dbReference>
<keyword evidence="3 5" id="KW-0808">Transferase</keyword>
<evidence type="ECO:0000256" key="5">
    <source>
        <dbReference type="RuleBase" id="RU003750"/>
    </source>
</evidence>
<keyword evidence="4 6" id="KW-0472">Membrane</keyword>
<dbReference type="Gene3D" id="1.20.120.1760">
    <property type="match status" value="1"/>
</dbReference>
<dbReference type="GO" id="GO:0005794">
    <property type="term" value="C:Golgi apparatus"/>
    <property type="evidence" value="ECO:0007669"/>
    <property type="project" value="TreeGrafter"/>
</dbReference>
<reference evidence="7 8" key="1">
    <citation type="journal article" date="2019" name="PLoS Biol.">
        <title>Sex chromosomes control vertical transmission of feminizing Wolbachia symbionts in an isopod.</title>
        <authorList>
            <person name="Becking T."/>
            <person name="Chebbi M.A."/>
            <person name="Giraud I."/>
            <person name="Moumen B."/>
            <person name="Laverre T."/>
            <person name="Caubet Y."/>
            <person name="Peccoud J."/>
            <person name="Gilbert C."/>
            <person name="Cordaux R."/>
        </authorList>
    </citation>
    <scope>NUCLEOTIDE SEQUENCE [LARGE SCALE GENOMIC DNA]</scope>
    <source>
        <strain evidence="7">ANa2</strain>
        <tissue evidence="7">Whole body excluding digestive tract and cuticle</tissue>
    </source>
</reference>
<feature type="transmembrane region" description="Helical" evidence="6">
    <location>
        <begin position="265"/>
        <end position="281"/>
    </location>
</feature>
<evidence type="ECO:0000256" key="3">
    <source>
        <dbReference type="ARBA" id="ARBA00022679"/>
    </source>
</evidence>
<dbReference type="AlphaFoldDB" id="A0A5N5SR27"/>
<dbReference type="InterPro" id="IPR014472">
    <property type="entry name" value="CHOPT"/>
</dbReference>
<protein>
    <submittedName>
        <fullName evidence="7">Ethanolaminephosphotransferase 1</fullName>
    </submittedName>
</protein>
<dbReference type="Pfam" id="PF01066">
    <property type="entry name" value="CDP-OH_P_transf"/>
    <property type="match status" value="1"/>
</dbReference>
<evidence type="ECO:0000256" key="6">
    <source>
        <dbReference type="SAM" id="Phobius"/>
    </source>
</evidence>
<proteinExistence type="inferred from homology"/>
<dbReference type="GO" id="GO:0006646">
    <property type="term" value="P:phosphatidylethanolamine biosynthetic process"/>
    <property type="evidence" value="ECO:0007669"/>
    <property type="project" value="TreeGrafter"/>
</dbReference>
<keyword evidence="8" id="KW-1185">Reference proteome</keyword>
<comment type="subcellular location">
    <subcellularLocation>
        <location evidence="1">Membrane</location>
    </subcellularLocation>
</comment>
<keyword evidence="6" id="KW-1133">Transmembrane helix</keyword>
<accession>A0A5N5SR27</accession>
<dbReference type="InterPro" id="IPR043130">
    <property type="entry name" value="CDP-OH_PTrfase_TM_dom"/>
</dbReference>
<evidence type="ECO:0000313" key="8">
    <source>
        <dbReference type="Proteomes" id="UP000326759"/>
    </source>
</evidence>
<feature type="transmembrane region" description="Helical" evidence="6">
    <location>
        <begin position="226"/>
        <end position="245"/>
    </location>
</feature>
<feature type="transmembrane region" description="Helical" evidence="6">
    <location>
        <begin position="321"/>
        <end position="339"/>
    </location>
</feature>
<evidence type="ECO:0000256" key="1">
    <source>
        <dbReference type="ARBA" id="ARBA00004370"/>
    </source>
</evidence>
<dbReference type="PANTHER" id="PTHR10414:SF71">
    <property type="entry name" value="FI05338P"/>
    <property type="match status" value="1"/>
</dbReference>
<evidence type="ECO:0000256" key="2">
    <source>
        <dbReference type="ARBA" id="ARBA00010441"/>
    </source>
</evidence>
<comment type="similarity">
    <text evidence="2 5">Belongs to the CDP-alcohol phosphatidyltransferase class-I family.</text>
</comment>
<dbReference type="Proteomes" id="UP000326759">
    <property type="component" value="Unassembled WGS sequence"/>
</dbReference>
<name>A0A5N5SR27_9CRUS</name>
<feature type="transmembrane region" description="Helical" evidence="6">
    <location>
        <begin position="345"/>
        <end position="366"/>
    </location>
</feature>
<keyword evidence="6" id="KW-0812">Transmembrane</keyword>
<dbReference type="EMBL" id="SEYY01021206">
    <property type="protein sequence ID" value="KAB7496605.1"/>
    <property type="molecule type" value="Genomic_DNA"/>
</dbReference>
<dbReference type="FunFam" id="1.20.120.1760:FF:000016">
    <property type="entry name" value="ethanolaminephosphotransferase 1"/>
    <property type="match status" value="1"/>
</dbReference>
<dbReference type="InterPro" id="IPR048254">
    <property type="entry name" value="CDP_ALCOHOL_P_TRANSF_CS"/>
</dbReference>
<feature type="transmembrane region" description="Helical" evidence="6">
    <location>
        <begin position="187"/>
        <end position="206"/>
    </location>
</feature>
<dbReference type="InterPro" id="IPR000462">
    <property type="entry name" value="CDP-OH_P_trans"/>
</dbReference>
<feature type="transmembrane region" description="Helical" evidence="6">
    <location>
        <begin position="50"/>
        <end position="69"/>
    </location>
</feature>
<organism evidence="7 8">
    <name type="scientific">Armadillidium nasatum</name>
    <dbReference type="NCBI Taxonomy" id="96803"/>
    <lineage>
        <taxon>Eukaryota</taxon>
        <taxon>Metazoa</taxon>
        <taxon>Ecdysozoa</taxon>
        <taxon>Arthropoda</taxon>
        <taxon>Crustacea</taxon>
        <taxon>Multicrustacea</taxon>
        <taxon>Malacostraca</taxon>
        <taxon>Eumalacostraca</taxon>
        <taxon>Peracarida</taxon>
        <taxon>Isopoda</taxon>
        <taxon>Oniscidea</taxon>
        <taxon>Crinocheta</taxon>
        <taxon>Armadillidiidae</taxon>
        <taxon>Armadillidium</taxon>
    </lineage>
</organism>
<comment type="caution">
    <text evidence="7">The sequence shown here is derived from an EMBL/GenBank/DDBJ whole genome shotgun (WGS) entry which is preliminary data.</text>
</comment>
<dbReference type="PANTHER" id="PTHR10414">
    <property type="entry name" value="ETHANOLAMINEPHOSPHOTRANSFERASE"/>
    <property type="match status" value="1"/>
</dbReference>
<evidence type="ECO:0000313" key="7">
    <source>
        <dbReference type="EMBL" id="KAB7496605.1"/>
    </source>
</evidence>
<dbReference type="PIRSF" id="PIRSF015665">
    <property type="entry name" value="CHOPT"/>
    <property type="match status" value="1"/>
</dbReference>
<sequence>MKSYLAPDQLSGFENYKYSAKDTSPLSNYVMHPFWNTVVKLCPRKVAPNVLTFVGFLFTVANFVILSVYDPYYYASSEEPPGSSYPLVPDWIWLVCAMNHFLAHTLDGIDGKQARRTGTSGPLGELFDHGLDSWTSFFIPACVWSMFGRADYSISPFRFYFVLWNVLTTFYISHFEKYLTKVLFLPWGYDVSQIVILTMYLVTGIYGSHVWKFEFYGIKSGVIFEGAMYLGSLGSSLPMSFYNIYRSYKDETGKMLGFKEAFRPLFTLVLFFILSYVWTVESPNGILEAQPRLYMYLIGTVFANINCRLIVSQMSNTRCEFINWLLFPFSLTVILALLFPSIEMYLLIALTVLATLAHLHYGICVVRQMCAHFNIKCFLIKDRGD</sequence>
<feature type="transmembrane region" description="Helical" evidence="6">
    <location>
        <begin position="293"/>
        <end position="309"/>
    </location>
</feature>